<proteinExistence type="predicted"/>
<dbReference type="GO" id="GO:0009253">
    <property type="term" value="P:peptidoglycan catabolic process"/>
    <property type="evidence" value="ECO:0007669"/>
    <property type="project" value="InterPro"/>
</dbReference>
<dbReference type="Gene3D" id="3.40.630.40">
    <property type="entry name" value="Zn-dependent exopeptidases"/>
    <property type="match status" value="1"/>
</dbReference>
<reference evidence="4" key="1">
    <citation type="submission" date="2018-01" db="EMBL/GenBank/DDBJ databases">
        <title>Draft Genome Sequence of the Radioresistant Bacterium Deinococcus aerius TR0125, Isolated from the Higher Atmosphere above Japan.</title>
        <authorList>
            <person name="Satoh K."/>
            <person name="Arai H."/>
            <person name="Sanzen T."/>
            <person name="Kawaguchi Y."/>
            <person name="Hayashi H."/>
            <person name="Yokobori S."/>
            <person name="Yamagishi A."/>
            <person name="Oono Y."/>
            <person name="Narumi I."/>
        </authorList>
    </citation>
    <scope>NUCLEOTIDE SEQUENCE [LARGE SCALE GENOMIC DNA]</scope>
    <source>
        <strain evidence="4">TR0125</strain>
    </source>
</reference>
<dbReference type="EMBL" id="BFAG01000006">
    <property type="protein sequence ID" value="GBF05832.1"/>
    <property type="molecule type" value="Genomic_DNA"/>
</dbReference>
<evidence type="ECO:0000313" key="4">
    <source>
        <dbReference type="Proteomes" id="UP000236569"/>
    </source>
</evidence>
<sequence length="194" mass="20591">MTNPQPHTPRLIVLDPGHGSTPGVLGYDPGCCDGPRTEAAANLEAALTLKSLLVGKGFRVVLTHDGNDGPKPDLSWRVSMAARLGAAAFVSLHYDMVFPDARHLSGVYYAPGEASKRLADALLPALRTCTGQWCNPSNSSRFNGLYIDSFPDAKPSVLIELDSLRHAPPAGTAGREARLALLRPIADVLAASIR</sequence>
<comment type="caution">
    <text evidence="3">The sequence shown here is derived from an EMBL/GenBank/DDBJ whole genome shotgun (WGS) entry which is preliminary data.</text>
</comment>
<gene>
    <name evidence="3" type="ORF">DAERI_060092</name>
</gene>
<accession>A0A2I9CVA8</accession>
<evidence type="ECO:0000256" key="1">
    <source>
        <dbReference type="ARBA" id="ARBA00022801"/>
    </source>
</evidence>
<keyword evidence="4" id="KW-1185">Reference proteome</keyword>
<feature type="domain" description="MurNAc-LAA" evidence="2">
    <location>
        <begin position="12"/>
        <end position="162"/>
    </location>
</feature>
<organism evidence="3 4">
    <name type="scientific">Deinococcus aerius</name>
    <dbReference type="NCBI Taxonomy" id="200253"/>
    <lineage>
        <taxon>Bacteria</taxon>
        <taxon>Thermotogati</taxon>
        <taxon>Deinococcota</taxon>
        <taxon>Deinococci</taxon>
        <taxon>Deinococcales</taxon>
        <taxon>Deinococcaceae</taxon>
        <taxon>Deinococcus</taxon>
    </lineage>
</organism>
<dbReference type="GO" id="GO:0030288">
    <property type="term" value="C:outer membrane-bounded periplasmic space"/>
    <property type="evidence" value="ECO:0007669"/>
    <property type="project" value="TreeGrafter"/>
</dbReference>
<dbReference type="GO" id="GO:0008745">
    <property type="term" value="F:N-acetylmuramoyl-L-alanine amidase activity"/>
    <property type="evidence" value="ECO:0007669"/>
    <property type="project" value="InterPro"/>
</dbReference>
<dbReference type="AlphaFoldDB" id="A0A2I9CVA8"/>
<keyword evidence="1 3" id="KW-0378">Hydrolase</keyword>
<dbReference type="CDD" id="cd02696">
    <property type="entry name" value="MurNAc-LAA"/>
    <property type="match status" value="1"/>
</dbReference>
<evidence type="ECO:0000313" key="3">
    <source>
        <dbReference type="EMBL" id="GBF05832.1"/>
    </source>
</evidence>
<dbReference type="RefSeq" id="WP_103129403.1">
    <property type="nucleotide sequence ID" value="NZ_BFAG01000006.1"/>
</dbReference>
<protein>
    <submittedName>
        <fullName evidence="3">Cell wall hydrolase/autolysin</fullName>
    </submittedName>
</protein>
<evidence type="ECO:0000259" key="2">
    <source>
        <dbReference type="Pfam" id="PF01520"/>
    </source>
</evidence>
<dbReference type="PANTHER" id="PTHR30404:SF0">
    <property type="entry name" value="N-ACETYLMURAMOYL-L-ALANINE AMIDASE AMIC"/>
    <property type="match status" value="1"/>
</dbReference>
<dbReference type="Pfam" id="PF01520">
    <property type="entry name" value="Amidase_3"/>
    <property type="match status" value="1"/>
</dbReference>
<dbReference type="OrthoDB" id="25004at2"/>
<dbReference type="Proteomes" id="UP000236569">
    <property type="component" value="Unassembled WGS sequence"/>
</dbReference>
<dbReference type="PANTHER" id="PTHR30404">
    <property type="entry name" value="N-ACETYLMURAMOYL-L-ALANINE AMIDASE"/>
    <property type="match status" value="1"/>
</dbReference>
<dbReference type="InterPro" id="IPR002508">
    <property type="entry name" value="MurNAc-LAA_cat"/>
</dbReference>
<dbReference type="SUPFAM" id="SSF53187">
    <property type="entry name" value="Zn-dependent exopeptidases"/>
    <property type="match status" value="1"/>
</dbReference>
<dbReference type="InterPro" id="IPR050695">
    <property type="entry name" value="N-acetylmuramoyl_amidase_3"/>
</dbReference>
<name>A0A2I9CVA8_9DEIO</name>